<name>X1CX44_9ZZZZ</name>
<feature type="non-terminal residue" evidence="1">
    <location>
        <position position="143"/>
    </location>
</feature>
<accession>X1CX44</accession>
<evidence type="ECO:0008006" key="2">
    <source>
        <dbReference type="Google" id="ProtNLM"/>
    </source>
</evidence>
<dbReference type="AlphaFoldDB" id="X1CX44"/>
<dbReference type="SUPFAM" id="SSF53335">
    <property type="entry name" value="S-adenosyl-L-methionine-dependent methyltransferases"/>
    <property type="match status" value="1"/>
</dbReference>
<dbReference type="InterPro" id="IPR029063">
    <property type="entry name" value="SAM-dependent_MTases_sf"/>
</dbReference>
<reference evidence="1" key="1">
    <citation type="journal article" date="2014" name="Front. Microbiol.">
        <title>High frequency of phylogenetically diverse reductive dehalogenase-homologous genes in deep subseafloor sedimentary metagenomes.</title>
        <authorList>
            <person name="Kawai M."/>
            <person name="Futagami T."/>
            <person name="Toyoda A."/>
            <person name="Takaki Y."/>
            <person name="Nishi S."/>
            <person name="Hori S."/>
            <person name="Arai W."/>
            <person name="Tsubouchi T."/>
            <person name="Morono Y."/>
            <person name="Uchiyama I."/>
            <person name="Ito T."/>
            <person name="Fujiyama A."/>
            <person name="Inagaki F."/>
            <person name="Takami H."/>
        </authorList>
    </citation>
    <scope>NUCLEOTIDE SEQUENCE</scope>
    <source>
        <strain evidence="1">Expedition CK06-06</strain>
    </source>
</reference>
<dbReference type="EMBL" id="BART01033911">
    <property type="protein sequence ID" value="GAH12417.1"/>
    <property type="molecule type" value="Genomic_DNA"/>
</dbReference>
<sequence length="143" mass="17130">MKYSEDKNKKRLHRDIITDIVKENNYHIIAEIGIERCKMTKSVLRQCGDLVTQYWAIDIFEPSDSHERYYESNISKENWAKVYAYACHLMVYFPQLHILRMSSLEAAELFTDRYFDLVFIDSDHRYEPTKADIRTWLPKVKKG</sequence>
<dbReference type="Gene3D" id="3.40.50.150">
    <property type="entry name" value="Vaccinia Virus protein VP39"/>
    <property type="match status" value="1"/>
</dbReference>
<evidence type="ECO:0000313" key="1">
    <source>
        <dbReference type="EMBL" id="GAH12417.1"/>
    </source>
</evidence>
<proteinExistence type="predicted"/>
<protein>
    <recommendedName>
        <fullName evidence="2">Class I SAM-dependent methyltransferase</fullName>
    </recommendedName>
</protein>
<gene>
    <name evidence="1" type="ORF">S01H4_58113</name>
</gene>
<dbReference type="Pfam" id="PF13578">
    <property type="entry name" value="Methyltransf_24"/>
    <property type="match status" value="1"/>
</dbReference>
<organism evidence="1">
    <name type="scientific">marine sediment metagenome</name>
    <dbReference type="NCBI Taxonomy" id="412755"/>
    <lineage>
        <taxon>unclassified sequences</taxon>
        <taxon>metagenomes</taxon>
        <taxon>ecological metagenomes</taxon>
    </lineage>
</organism>
<comment type="caution">
    <text evidence="1">The sequence shown here is derived from an EMBL/GenBank/DDBJ whole genome shotgun (WGS) entry which is preliminary data.</text>
</comment>